<reference evidence="2 3" key="1">
    <citation type="submission" date="2017-12" db="EMBL/GenBank/DDBJ databases">
        <title>Sequencing the genomes of 1000 Actinobacteria strains.</title>
        <authorList>
            <person name="Klenk H.-P."/>
        </authorList>
    </citation>
    <scope>NUCLEOTIDE SEQUENCE [LARGE SCALE GENOMIC DNA]</scope>
    <source>
        <strain evidence="2 3">DSM 44489</strain>
    </source>
</reference>
<organism evidence="2 3">
    <name type="scientific">Nocardia fluminea</name>
    <dbReference type="NCBI Taxonomy" id="134984"/>
    <lineage>
        <taxon>Bacteria</taxon>
        <taxon>Bacillati</taxon>
        <taxon>Actinomycetota</taxon>
        <taxon>Actinomycetes</taxon>
        <taxon>Mycobacteriales</taxon>
        <taxon>Nocardiaceae</taxon>
        <taxon>Nocardia</taxon>
    </lineage>
</organism>
<dbReference type="SUPFAM" id="SSF109854">
    <property type="entry name" value="DinB/YfiT-like putative metalloenzymes"/>
    <property type="match status" value="1"/>
</dbReference>
<dbReference type="Pfam" id="PF11716">
    <property type="entry name" value="MDMPI_N"/>
    <property type="match status" value="1"/>
</dbReference>
<name>A0A2N3VBG5_9NOCA</name>
<dbReference type="NCBIfam" id="TIGR03083">
    <property type="entry name" value="maleylpyruvate isomerase family mycothiol-dependent enzyme"/>
    <property type="match status" value="1"/>
</dbReference>
<dbReference type="InterPro" id="IPR024344">
    <property type="entry name" value="MDMPI_metal-binding"/>
</dbReference>
<feature type="domain" description="Mycothiol-dependent maleylpyruvate isomerase metal-binding" evidence="1">
    <location>
        <begin position="11"/>
        <end position="51"/>
    </location>
</feature>
<evidence type="ECO:0000313" key="2">
    <source>
        <dbReference type="EMBL" id="PKV78972.1"/>
    </source>
</evidence>
<keyword evidence="3" id="KW-1185">Reference proteome</keyword>
<sequence length="209" mass="23184">MDREQQWQVIEQQRRAVADLLDDLTPAEWESPSLCAGWRVRDVAAHLAMAPQPPGPAAMTWMGIRAGGRFHRMNHDVAVRYADRPDLAGEIRAHAASRRLPAVTNYRNIFFDVIIHAQDIARPLGRTVDVTPRAAAVAAQRVWTMGWPFWAKRHLRGLHLAADDIEWSTGAGTPVHGPILDLLLLMTGRSVAVANLRGPGLEALPHSLR</sequence>
<comment type="caution">
    <text evidence="2">The sequence shown here is derived from an EMBL/GenBank/DDBJ whole genome shotgun (WGS) entry which is preliminary data.</text>
</comment>
<proteinExistence type="predicted"/>
<dbReference type="AlphaFoldDB" id="A0A2N3VBG5"/>
<dbReference type="Gene3D" id="1.20.120.450">
    <property type="entry name" value="dinb family like domain"/>
    <property type="match status" value="1"/>
</dbReference>
<dbReference type="OrthoDB" id="5178565at2"/>
<dbReference type="InterPro" id="IPR017517">
    <property type="entry name" value="Maleyloyr_isom"/>
</dbReference>
<dbReference type="RefSeq" id="WP_101465314.1">
    <property type="nucleotide sequence ID" value="NZ_PJMW01000002.1"/>
</dbReference>
<evidence type="ECO:0000259" key="1">
    <source>
        <dbReference type="Pfam" id="PF11716"/>
    </source>
</evidence>
<dbReference type="InterPro" id="IPR034660">
    <property type="entry name" value="DinB/YfiT-like"/>
</dbReference>
<dbReference type="GO" id="GO:0046872">
    <property type="term" value="F:metal ion binding"/>
    <property type="evidence" value="ECO:0007669"/>
    <property type="project" value="InterPro"/>
</dbReference>
<dbReference type="Proteomes" id="UP000233766">
    <property type="component" value="Unassembled WGS sequence"/>
</dbReference>
<accession>A0A2N3VBG5</accession>
<protein>
    <submittedName>
        <fullName evidence="2">Uncharacterized protein (TIGR03083 family)</fullName>
    </submittedName>
</protein>
<gene>
    <name evidence="2" type="ORF">ATK86_3358</name>
</gene>
<evidence type="ECO:0000313" key="3">
    <source>
        <dbReference type="Proteomes" id="UP000233766"/>
    </source>
</evidence>
<dbReference type="EMBL" id="PJMW01000002">
    <property type="protein sequence ID" value="PKV78972.1"/>
    <property type="molecule type" value="Genomic_DNA"/>
</dbReference>